<feature type="compositionally biased region" description="Basic and acidic residues" evidence="1">
    <location>
        <begin position="157"/>
        <end position="177"/>
    </location>
</feature>
<protein>
    <submittedName>
        <fullName evidence="2">Uncharacterized protein</fullName>
    </submittedName>
</protein>
<evidence type="ECO:0000313" key="3">
    <source>
        <dbReference type="Proteomes" id="UP001310890"/>
    </source>
</evidence>
<name>A0AAN7TDX8_9PEZI</name>
<feature type="compositionally biased region" description="Low complexity" evidence="1">
    <location>
        <begin position="630"/>
        <end position="643"/>
    </location>
</feature>
<feature type="compositionally biased region" description="Basic and acidic residues" evidence="1">
    <location>
        <begin position="140"/>
        <end position="149"/>
    </location>
</feature>
<comment type="caution">
    <text evidence="2">The sequence shown here is derived from an EMBL/GenBank/DDBJ whole genome shotgun (WGS) entry which is preliminary data.</text>
</comment>
<sequence length="667" mass="73061">MSWTPGVGQFHRSEQHVVTSSQTVSYSSSGGVAETLGPPSMGMMGPQRLPPNDFFQQAHNAHQQLHAQAMAHHAQMVQGMHQQSLQAALLQHAWTSSSLLGAPQGQVEYASPPLGARRNEYGRPMPQGKLTELEDDYDEHEPKSPRSNESHPNGAEPSRRQREAEQSLRLELDKRQAAAEQKIQTMQKSLAEQEKAHAEQLRLAEKHSKQQKRRVTNMRPSSARWQKKKKPPSKPETAQHAYDQAQQRELAKTEKAAQQTREHELAAQKNAHELEMARVKAQHAHEQAAREAQAADRQRRLEAKVEQERRRAEEEVKTRERAEQKAAHEEEKRQLRQQQGEREAEMVKVKRQLELERKKNGEREEGDKRELAAIAAQQNAGPPVTTAMTTTITTTTQSLDGSNMPMSGSASQHKWATGTPGSSSTSIKALPPAVQSMPDRAQKKLISAPTAAPSKPVAACEAMPRKTAASSSGGGAVARVKHPQLFGRDTAGGANVVPLSASGNEVVKIRAGQPTSTPETVQLTTGRIVKQIMSAPFQSDPMASPYTASATYIRAEEKNAVARVKPSQAPARQEKSTGLFSKAFKQLTGSSSTQESKARAGDDNALVRSKPKPGSTSASSKQAEQMGSSLATLPQLQAQALQERAPRDWDTRSVKPSDENAVVRVKK</sequence>
<feature type="compositionally biased region" description="Basic and acidic residues" evidence="1">
    <location>
        <begin position="249"/>
        <end position="368"/>
    </location>
</feature>
<dbReference type="EMBL" id="JAVRRL010000040">
    <property type="protein sequence ID" value="KAK5111341.1"/>
    <property type="molecule type" value="Genomic_DNA"/>
</dbReference>
<dbReference type="AlphaFoldDB" id="A0AAN7TDX8"/>
<reference evidence="2" key="1">
    <citation type="submission" date="2023-08" db="EMBL/GenBank/DDBJ databases">
        <title>Black Yeasts Isolated from many extreme environments.</title>
        <authorList>
            <person name="Coleine C."/>
            <person name="Stajich J.E."/>
            <person name="Selbmann L."/>
        </authorList>
    </citation>
    <scope>NUCLEOTIDE SEQUENCE</scope>
    <source>
        <strain evidence="2">CCFEE 5401</strain>
    </source>
</reference>
<evidence type="ECO:0000313" key="2">
    <source>
        <dbReference type="EMBL" id="KAK5111341.1"/>
    </source>
</evidence>
<feature type="compositionally biased region" description="Low complexity" evidence="1">
    <location>
        <begin position="17"/>
        <end position="32"/>
    </location>
</feature>
<feature type="compositionally biased region" description="Polar residues" evidence="1">
    <location>
        <begin position="614"/>
        <end position="629"/>
    </location>
</feature>
<feature type="region of interest" description="Disordered" evidence="1">
    <location>
        <begin position="110"/>
        <end position="368"/>
    </location>
</feature>
<feature type="compositionally biased region" description="Basic and acidic residues" evidence="1">
    <location>
        <begin position="644"/>
        <end position="658"/>
    </location>
</feature>
<gene>
    <name evidence="2" type="ORF">LTR62_005181</name>
</gene>
<proteinExistence type="predicted"/>
<feature type="region of interest" description="Disordered" evidence="1">
    <location>
        <begin position="398"/>
        <end position="427"/>
    </location>
</feature>
<organism evidence="2 3">
    <name type="scientific">Meristemomyces frigidus</name>
    <dbReference type="NCBI Taxonomy" id="1508187"/>
    <lineage>
        <taxon>Eukaryota</taxon>
        <taxon>Fungi</taxon>
        <taxon>Dikarya</taxon>
        <taxon>Ascomycota</taxon>
        <taxon>Pezizomycotina</taxon>
        <taxon>Dothideomycetes</taxon>
        <taxon>Dothideomycetidae</taxon>
        <taxon>Mycosphaerellales</taxon>
        <taxon>Teratosphaeriaceae</taxon>
        <taxon>Meristemomyces</taxon>
    </lineage>
</organism>
<feature type="compositionally biased region" description="Basic and acidic residues" evidence="1">
    <location>
        <begin position="191"/>
        <end position="208"/>
    </location>
</feature>
<feature type="region of interest" description="Disordered" evidence="1">
    <location>
        <begin position="1"/>
        <end position="40"/>
    </location>
</feature>
<evidence type="ECO:0000256" key="1">
    <source>
        <dbReference type="SAM" id="MobiDB-lite"/>
    </source>
</evidence>
<feature type="region of interest" description="Disordered" evidence="1">
    <location>
        <begin position="561"/>
        <end position="667"/>
    </location>
</feature>
<dbReference type="Proteomes" id="UP001310890">
    <property type="component" value="Unassembled WGS sequence"/>
</dbReference>
<accession>A0AAN7TDX8</accession>